<evidence type="ECO:0000313" key="11">
    <source>
        <dbReference type="EMBL" id="CAD7647523.1"/>
    </source>
</evidence>
<dbReference type="GO" id="GO:0016020">
    <property type="term" value="C:membrane"/>
    <property type="evidence" value="ECO:0007669"/>
    <property type="project" value="UniProtKB-SubCell"/>
</dbReference>
<evidence type="ECO:0000256" key="1">
    <source>
        <dbReference type="ARBA" id="ARBA00004141"/>
    </source>
</evidence>
<dbReference type="OrthoDB" id="6500128at2759"/>
<dbReference type="Pfam" id="PF00664">
    <property type="entry name" value="ABC_membrane"/>
    <property type="match status" value="1"/>
</dbReference>
<keyword evidence="7 9" id="KW-1133">Transmembrane helix</keyword>
<dbReference type="Proteomes" id="UP000759131">
    <property type="component" value="Unassembled WGS sequence"/>
</dbReference>
<dbReference type="InterPro" id="IPR011527">
    <property type="entry name" value="ABC1_TM_dom"/>
</dbReference>
<evidence type="ECO:0000256" key="8">
    <source>
        <dbReference type="ARBA" id="ARBA00023136"/>
    </source>
</evidence>
<reference evidence="11" key="1">
    <citation type="submission" date="2020-11" db="EMBL/GenBank/DDBJ databases">
        <authorList>
            <person name="Tran Van P."/>
        </authorList>
    </citation>
    <scope>NUCLEOTIDE SEQUENCE</scope>
</reference>
<keyword evidence="4 9" id="KW-0812">Transmembrane</keyword>
<keyword evidence="3" id="KW-0813">Transport</keyword>
<keyword evidence="6" id="KW-0067">ATP-binding</keyword>
<comment type="subcellular location">
    <subcellularLocation>
        <location evidence="1">Membrane</location>
        <topology evidence="1">Multi-pass membrane protein</topology>
    </subcellularLocation>
</comment>
<sequence length="237" mass="26198">MNEIIKGMRVIKMYAWERHFNALISEARRKEMSQIRKSTVLKALNNSISMISPRAIIFAIFIVHVLTTGHLGAESVFVTMNIFNALRFTMTFAFPQSVALAAELYVSCKRIQKYLLLEEVRDRQYITHPMTGDGKDPDIDAKVPLISDHQNDGHLDDHHNEDCSVSVRNMSAAWDPTLENPTLKGITVSLAPGELLAVIGPVGSGKSSFLMSLLDEIEVTAGHASVRGSVAYAAQES</sequence>
<dbReference type="EMBL" id="CAJPIZ010040130">
    <property type="protein sequence ID" value="CAG2121538.1"/>
    <property type="molecule type" value="Genomic_DNA"/>
</dbReference>
<protein>
    <recommendedName>
        <fullName evidence="10">ABC transmembrane type-1 domain-containing protein</fullName>
    </recommendedName>
</protein>
<dbReference type="InterPro" id="IPR036640">
    <property type="entry name" value="ABC1_TM_sf"/>
</dbReference>
<dbReference type="PANTHER" id="PTHR24223">
    <property type="entry name" value="ATP-BINDING CASSETTE SUB-FAMILY C"/>
    <property type="match status" value="1"/>
</dbReference>
<dbReference type="SUPFAM" id="SSF90123">
    <property type="entry name" value="ABC transporter transmembrane region"/>
    <property type="match status" value="1"/>
</dbReference>
<dbReference type="PROSITE" id="PS50929">
    <property type="entry name" value="ABC_TM1F"/>
    <property type="match status" value="1"/>
</dbReference>
<dbReference type="InterPro" id="IPR027417">
    <property type="entry name" value="P-loop_NTPase"/>
</dbReference>
<evidence type="ECO:0000256" key="4">
    <source>
        <dbReference type="ARBA" id="ARBA00022692"/>
    </source>
</evidence>
<comment type="similarity">
    <text evidence="2">Belongs to the ABC transporter superfamily. ABCC family. Conjugate transporter (TC 3.A.1.208) subfamily.</text>
</comment>
<evidence type="ECO:0000256" key="9">
    <source>
        <dbReference type="SAM" id="Phobius"/>
    </source>
</evidence>
<evidence type="ECO:0000313" key="12">
    <source>
        <dbReference type="Proteomes" id="UP000759131"/>
    </source>
</evidence>
<dbReference type="Pfam" id="PF00005">
    <property type="entry name" value="ABC_tran"/>
    <property type="match status" value="1"/>
</dbReference>
<keyword evidence="5" id="KW-0547">Nucleotide-binding</keyword>
<evidence type="ECO:0000256" key="7">
    <source>
        <dbReference type="ARBA" id="ARBA00022989"/>
    </source>
</evidence>
<keyword evidence="12" id="KW-1185">Reference proteome</keyword>
<evidence type="ECO:0000256" key="5">
    <source>
        <dbReference type="ARBA" id="ARBA00022741"/>
    </source>
</evidence>
<evidence type="ECO:0000256" key="6">
    <source>
        <dbReference type="ARBA" id="ARBA00022840"/>
    </source>
</evidence>
<dbReference type="PANTHER" id="PTHR24223:SF456">
    <property type="entry name" value="MULTIDRUG RESISTANCE-ASSOCIATED PROTEIN LETHAL(2)03659"/>
    <property type="match status" value="1"/>
</dbReference>
<feature type="transmembrane region" description="Helical" evidence="9">
    <location>
        <begin position="55"/>
        <end position="73"/>
    </location>
</feature>
<organism evidence="11">
    <name type="scientific">Medioppia subpectinata</name>
    <dbReference type="NCBI Taxonomy" id="1979941"/>
    <lineage>
        <taxon>Eukaryota</taxon>
        <taxon>Metazoa</taxon>
        <taxon>Ecdysozoa</taxon>
        <taxon>Arthropoda</taxon>
        <taxon>Chelicerata</taxon>
        <taxon>Arachnida</taxon>
        <taxon>Acari</taxon>
        <taxon>Acariformes</taxon>
        <taxon>Sarcoptiformes</taxon>
        <taxon>Oribatida</taxon>
        <taxon>Brachypylina</taxon>
        <taxon>Oppioidea</taxon>
        <taxon>Oppiidae</taxon>
        <taxon>Medioppia</taxon>
    </lineage>
</organism>
<dbReference type="GO" id="GO:0005524">
    <property type="term" value="F:ATP binding"/>
    <property type="evidence" value="ECO:0007669"/>
    <property type="project" value="UniProtKB-KW"/>
</dbReference>
<gene>
    <name evidence="11" type="ORF">OSB1V03_LOCUS21484</name>
</gene>
<dbReference type="EMBL" id="OC894705">
    <property type="protein sequence ID" value="CAD7647523.1"/>
    <property type="molecule type" value="Genomic_DNA"/>
</dbReference>
<dbReference type="GO" id="GO:0016887">
    <property type="term" value="F:ATP hydrolysis activity"/>
    <property type="evidence" value="ECO:0007669"/>
    <property type="project" value="InterPro"/>
</dbReference>
<dbReference type="Gene3D" id="1.20.1560.10">
    <property type="entry name" value="ABC transporter type 1, transmembrane domain"/>
    <property type="match status" value="1"/>
</dbReference>
<keyword evidence="8 9" id="KW-0472">Membrane</keyword>
<dbReference type="InterPro" id="IPR050173">
    <property type="entry name" value="ABC_transporter_C-like"/>
</dbReference>
<dbReference type="GO" id="GO:0140359">
    <property type="term" value="F:ABC-type transporter activity"/>
    <property type="evidence" value="ECO:0007669"/>
    <property type="project" value="InterPro"/>
</dbReference>
<evidence type="ECO:0000256" key="3">
    <source>
        <dbReference type="ARBA" id="ARBA00022448"/>
    </source>
</evidence>
<evidence type="ECO:0000259" key="10">
    <source>
        <dbReference type="PROSITE" id="PS50929"/>
    </source>
</evidence>
<evidence type="ECO:0000256" key="2">
    <source>
        <dbReference type="ARBA" id="ARBA00009726"/>
    </source>
</evidence>
<dbReference type="InterPro" id="IPR003439">
    <property type="entry name" value="ABC_transporter-like_ATP-bd"/>
</dbReference>
<feature type="non-terminal residue" evidence="11">
    <location>
        <position position="237"/>
    </location>
</feature>
<accession>A0A7R9QJ66</accession>
<dbReference type="AlphaFoldDB" id="A0A7R9QJ66"/>
<dbReference type="SUPFAM" id="SSF52540">
    <property type="entry name" value="P-loop containing nucleoside triphosphate hydrolases"/>
    <property type="match status" value="1"/>
</dbReference>
<dbReference type="Gene3D" id="3.40.50.300">
    <property type="entry name" value="P-loop containing nucleotide triphosphate hydrolases"/>
    <property type="match status" value="1"/>
</dbReference>
<proteinExistence type="inferred from homology"/>
<name>A0A7R9QJ66_9ACAR</name>
<feature type="domain" description="ABC transmembrane type-1" evidence="10">
    <location>
        <begin position="1"/>
        <end position="102"/>
    </location>
</feature>